<gene>
    <name evidence="2" type="ORF">EWM64_g1671</name>
</gene>
<accession>A0A4Z0A5L6</accession>
<comment type="caution">
    <text evidence="2">The sequence shown here is derived from an EMBL/GenBank/DDBJ whole genome shotgun (WGS) entry which is preliminary data.</text>
</comment>
<name>A0A4Z0A5L6_9AGAM</name>
<reference evidence="2 3" key="1">
    <citation type="submission" date="2019-02" db="EMBL/GenBank/DDBJ databases">
        <title>Genome sequencing of the rare red list fungi Hericium alpestre (H. flagellum).</title>
        <authorList>
            <person name="Buettner E."/>
            <person name="Kellner H."/>
        </authorList>
    </citation>
    <scope>NUCLEOTIDE SEQUENCE [LARGE SCALE GENOMIC DNA]</scope>
    <source>
        <strain evidence="2 3">DSM 108284</strain>
    </source>
</reference>
<protein>
    <submittedName>
        <fullName evidence="2">Uncharacterized protein</fullName>
    </submittedName>
</protein>
<dbReference type="EMBL" id="SFCI01000118">
    <property type="protein sequence ID" value="TFY82336.1"/>
    <property type="molecule type" value="Genomic_DNA"/>
</dbReference>
<sequence length="123" mass="13154">MTAATAESARRHRRQKQSGSSSSGYDRERREAEEHAKEAEALELKLKAEVKTIDISAGVKVTPKPNGSNQGMECLRMSMKWLGFGGIPSTGAASTPSKSHSSVPVADNALMTARSCFGGQNKM</sequence>
<dbReference type="Proteomes" id="UP000298061">
    <property type="component" value="Unassembled WGS sequence"/>
</dbReference>
<evidence type="ECO:0000256" key="1">
    <source>
        <dbReference type="SAM" id="MobiDB-lite"/>
    </source>
</evidence>
<organism evidence="2 3">
    <name type="scientific">Hericium alpestre</name>
    <dbReference type="NCBI Taxonomy" id="135208"/>
    <lineage>
        <taxon>Eukaryota</taxon>
        <taxon>Fungi</taxon>
        <taxon>Dikarya</taxon>
        <taxon>Basidiomycota</taxon>
        <taxon>Agaricomycotina</taxon>
        <taxon>Agaricomycetes</taxon>
        <taxon>Russulales</taxon>
        <taxon>Hericiaceae</taxon>
        <taxon>Hericium</taxon>
    </lineage>
</organism>
<feature type="region of interest" description="Disordered" evidence="1">
    <location>
        <begin position="1"/>
        <end position="37"/>
    </location>
</feature>
<evidence type="ECO:0000313" key="3">
    <source>
        <dbReference type="Proteomes" id="UP000298061"/>
    </source>
</evidence>
<proteinExistence type="predicted"/>
<evidence type="ECO:0000313" key="2">
    <source>
        <dbReference type="EMBL" id="TFY82336.1"/>
    </source>
</evidence>
<dbReference type="AlphaFoldDB" id="A0A4Z0A5L6"/>
<feature type="compositionally biased region" description="Basic and acidic residues" evidence="1">
    <location>
        <begin position="25"/>
        <end position="37"/>
    </location>
</feature>
<keyword evidence="3" id="KW-1185">Reference proteome</keyword>